<dbReference type="Proteomes" id="UP000688137">
    <property type="component" value="Unassembled WGS sequence"/>
</dbReference>
<proteinExistence type="inferred from homology"/>
<dbReference type="AlphaFoldDB" id="A0A8S1PDU7"/>
<dbReference type="InterPro" id="IPR027238">
    <property type="entry name" value="RuvB-like"/>
</dbReference>
<keyword evidence="1" id="KW-0539">Nucleus</keyword>
<keyword evidence="1" id="KW-0067">ATP-binding</keyword>
<keyword evidence="1" id="KW-0805">Transcription regulation</keyword>
<evidence type="ECO:0000313" key="4">
    <source>
        <dbReference type="Proteomes" id="UP000688137"/>
    </source>
</evidence>
<comment type="similarity">
    <text evidence="1">Belongs to the RuvB family.</text>
</comment>
<dbReference type="GO" id="GO:0016787">
    <property type="term" value="F:hydrolase activity"/>
    <property type="evidence" value="ECO:0007669"/>
    <property type="project" value="UniProtKB-KW"/>
</dbReference>
<keyword evidence="1" id="KW-0547">Nucleotide-binding</keyword>
<organism evidence="3 4">
    <name type="scientific">Paramecium primaurelia</name>
    <dbReference type="NCBI Taxonomy" id="5886"/>
    <lineage>
        <taxon>Eukaryota</taxon>
        <taxon>Sar</taxon>
        <taxon>Alveolata</taxon>
        <taxon>Ciliophora</taxon>
        <taxon>Intramacronucleata</taxon>
        <taxon>Oligohymenophorea</taxon>
        <taxon>Peniculida</taxon>
        <taxon>Parameciidae</taxon>
        <taxon>Paramecium</taxon>
    </lineage>
</organism>
<comment type="caution">
    <text evidence="3">The sequence shown here is derived from an EMBL/GenBank/DDBJ whole genome shotgun (WGS) entry which is preliminary data.</text>
</comment>
<feature type="domain" description="TIP49 P-loop" evidence="2">
    <location>
        <begin position="317"/>
        <end position="385"/>
    </location>
</feature>
<dbReference type="EMBL" id="CAJJDM010000118">
    <property type="protein sequence ID" value="CAD8101255.1"/>
    <property type="molecule type" value="Genomic_DNA"/>
</dbReference>
<reference evidence="3" key="1">
    <citation type="submission" date="2021-01" db="EMBL/GenBank/DDBJ databases">
        <authorList>
            <consortium name="Genoscope - CEA"/>
            <person name="William W."/>
        </authorList>
    </citation>
    <scope>NUCLEOTIDE SEQUENCE</scope>
</reference>
<dbReference type="GO" id="GO:0003678">
    <property type="term" value="F:DNA helicase activity"/>
    <property type="evidence" value="ECO:0007669"/>
    <property type="project" value="UniProtKB-EC"/>
</dbReference>
<evidence type="ECO:0000259" key="2">
    <source>
        <dbReference type="Pfam" id="PF06068"/>
    </source>
</evidence>
<accession>A0A8S1PDU7</accession>
<dbReference type="GO" id="GO:0005524">
    <property type="term" value="F:ATP binding"/>
    <property type="evidence" value="ECO:0007669"/>
    <property type="project" value="UniProtKB-KW"/>
</dbReference>
<comment type="catalytic activity">
    <reaction evidence="1">
        <text>ATP + H2O = ADP + phosphate + H(+)</text>
        <dbReference type="Rhea" id="RHEA:13065"/>
        <dbReference type="ChEBI" id="CHEBI:15377"/>
        <dbReference type="ChEBI" id="CHEBI:15378"/>
        <dbReference type="ChEBI" id="CHEBI:30616"/>
        <dbReference type="ChEBI" id="CHEBI:43474"/>
        <dbReference type="ChEBI" id="CHEBI:456216"/>
        <dbReference type="EC" id="3.6.4.12"/>
    </reaction>
</comment>
<dbReference type="EC" id="3.6.4.12" evidence="1"/>
<keyword evidence="1" id="KW-0347">Helicase</keyword>
<keyword evidence="1" id="KW-0804">Transcription</keyword>
<gene>
    <name evidence="3" type="ORF">PPRIM_AZ9-3.1.T1150018</name>
</gene>
<keyword evidence="1" id="KW-0378">Hydrolase</keyword>
<dbReference type="Pfam" id="PF06068">
    <property type="entry name" value="TIP49"/>
    <property type="match status" value="1"/>
</dbReference>
<sequence>MIVNLGNLKAVQQKKQNANQTIQKNFILLFMIYFIHKQIHPKIITYSICYIRTKNIKDLLNELCEGVKLLEYRINILHKKLNVNVCFLIGRVLVFRSRGILSFRSSQKAKKPQFKLLRKKIEQSKNQFFFRSLKYQRNNNFISKKEFQMFKETNKDYYLILIQVFCIIMKQFHANNFAILQKPIMHQMQFYKPYKQLKVSNREFININRIFCQQLIQKKHQKIKPIYQELIQNFKLSKQQVMKMILILINKHLNMLSYQIKCTSRIITEQINNIRNKQAKLQELHTLVISKDWDCRKIELHLKMHLVWQDHKQQERQEIYSVEVKKTEIIMENFRSAIGLKIKETKVVWEGEDVQLKREEKKDQTGLDIQSINEIVSVVVITLKKIEKIQNSIIRFTHS</sequence>
<protein>
    <recommendedName>
        <fullName evidence="1">RuvB-like helicase</fullName>
        <ecNumber evidence="1">3.6.4.12</ecNumber>
    </recommendedName>
</protein>
<dbReference type="InterPro" id="IPR010339">
    <property type="entry name" value="TIP49_P-loop"/>
</dbReference>
<evidence type="ECO:0000313" key="3">
    <source>
        <dbReference type="EMBL" id="CAD8101255.1"/>
    </source>
</evidence>
<name>A0A8S1PDU7_PARPR</name>
<keyword evidence="4" id="KW-1185">Reference proteome</keyword>
<evidence type="ECO:0000256" key="1">
    <source>
        <dbReference type="RuleBase" id="RU363048"/>
    </source>
</evidence>
<dbReference type="PANTHER" id="PTHR11093">
    <property type="entry name" value="RUVB-RELATED REPTIN AND PONTIN"/>
    <property type="match status" value="1"/>
</dbReference>